<feature type="non-terminal residue" evidence="1">
    <location>
        <position position="1"/>
    </location>
</feature>
<dbReference type="Proteomes" id="UP000800082">
    <property type="component" value="Unassembled WGS sequence"/>
</dbReference>
<sequence>PPNISCFLLLKRAYSCKVESLIYYYINHITKLKFLLAFKAAFTQLFMLDNICLAFRGAGLQIAREQRQGGDQSGLSRQALARCRRCRETGHNSRTCKVDT</sequence>
<keyword evidence="2" id="KW-1185">Reference proteome</keyword>
<organism evidence="1 2">
    <name type="scientific">Didymella exigua CBS 183.55</name>
    <dbReference type="NCBI Taxonomy" id="1150837"/>
    <lineage>
        <taxon>Eukaryota</taxon>
        <taxon>Fungi</taxon>
        <taxon>Dikarya</taxon>
        <taxon>Ascomycota</taxon>
        <taxon>Pezizomycotina</taxon>
        <taxon>Dothideomycetes</taxon>
        <taxon>Pleosporomycetidae</taxon>
        <taxon>Pleosporales</taxon>
        <taxon>Pleosporineae</taxon>
        <taxon>Didymellaceae</taxon>
        <taxon>Didymella</taxon>
    </lineage>
</organism>
<evidence type="ECO:0000313" key="1">
    <source>
        <dbReference type="EMBL" id="KAF1924066.1"/>
    </source>
</evidence>
<name>A0A6A5RBM9_9PLEO</name>
<dbReference type="RefSeq" id="XP_033444319.1">
    <property type="nucleotide sequence ID" value="XM_033593962.1"/>
</dbReference>
<gene>
    <name evidence="1" type="ORF">M421DRAFT_425083</name>
</gene>
<dbReference type="OrthoDB" id="3776271at2759"/>
<accession>A0A6A5RBM9</accession>
<reference evidence="1" key="1">
    <citation type="journal article" date="2020" name="Stud. Mycol.">
        <title>101 Dothideomycetes genomes: a test case for predicting lifestyles and emergence of pathogens.</title>
        <authorList>
            <person name="Haridas S."/>
            <person name="Albert R."/>
            <person name="Binder M."/>
            <person name="Bloem J."/>
            <person name="Labutti K."/>
            <person name="Salamov A."/>
            <person name="Andreopoulos B."/>
            <person name="Baker S."/>
            <person name="Barry K."/>
            <person name="Bills G."/>
            <person name="Bluhm B."/>
            <person name="Cannon C."/>
            <person name="Castanera R."/>
            <person name="Culley D."/>
            <person name="Daum C."/>
            <person name="Ezra D."/>
            <person name="Gonzalez J."/>
            <person name="Henrissat B."/>
            <person name="Kuo A."/>
            <person name="Liang C."/>
            <person name="Lipzen A."/>
            <person name="Lutzoni F."/>
            <person name="Magnuson J."/>
            <person name="Mondo S."/>
            <person name="Nolan M."/>
            <person name="Ohm R."/>
            <person name="Pangilinan J."/>
            <person name="Park H.-J."/>
            <person name="Ramirez L."/>
            <person name="Alfaro M."/>
            <person name="Sun H."/>
            <person name="Tritt A."/>
            <person name="Yoshinaga Y."/>
            <person name="Zwiers L.-H."/>
            <person name="Turgeon B."/>
            <person name="Goodwin S."/>
            <person name="Spatafora J."/>
            <person name="Crous P."/>
            <person name="Grigoriev I."/>
        </authorList>
    </citation>
    <scope>NUCLEOTIDE SEQUENCE</scope>
    <source>
        <strain evidence="1">CBS 183.55</strain>
    </source>
</reference>
<proteinExistence type="predicted"/>
<dbReference type="EMBL" id="ML978997">
    <property type="protein sequence ID" value="KAF1924066.1"/>
    <property type="molecule type" value="Genomic_DNA"/>
</dbReference>
<protein>
    <submittedName>
        <fullName evidence="1">Uncharacterized protein</fullName>
    </submittedName>
</protein>
<dbReference type="AlphaFoldDB" id="A0A6A5RBM9"/>
<dbReference type="GeneID" id="54351630"/>
<evidence type="ECO:0000313" key="2">
    <source>
        <dbReference type="Proteomes" id="UP000800082"/>
    </source>
</evidence>